<accession>A0A8J6E5P3</accession>
<sequence length="84" mass="9381">MDMLNEGECLMTEGFGESNTIEVQNYEGTVDDVEPLCMEVTSEEQHVSATAHFMNLSVTDAKYPIRFNCPRTINQSPAITIQHA</sequence>
<gene>
    <name evidence="1" type="ORF">GDO78_020658</name>
</gene>
<dbReference type="AlphaFoldDB" id="A0A8J6E5P3"/>
<name>A0A8J6E5P3_ELECQ</name>
<evidence type="ECO:0000313" key="2">
    <source>
        <dbReference type="Proteomes" id="UP000770717"/>
    </source>
</evidence>
<organism evidence="1 2">
    <name type="scientific">Eleutherodactylus coqui</name>
    <name type="common">Puerto Rican coqui</name>
    <dbReference type="NCBI Taxonomy" id="57060"/>
    <lineage>
        <taxon>Eukaryota</taxon>
        <taxon>Metazoa</taxon>
        <taxon>Chordata</taxon>
        <taxon>Craniata</taxon>
        <taxon>Vertebrata</taxon>
        <taxon>Euteleostomi</taxon>
        <taxon>Amphibia</taxon>
        <taxon>Batrachia</taxon>
        <taxon>Anura</taxon>
        <taxon>Neobatrachia</taxon>
        <taxon>Hyloidea</taxon>
        <taxon>Eleutherodactylidae</taxon>
        <taxon>Eleutherodactylinae</taxon>
        <taxon>Eleutherodactylus</taxon>
        <taxon>Eleutherodactylus</taxon>
    </lineage>
</organism>
<proteinExistence type="predicted"/>
<dbReference type="EMBL" id="WNTK01005308">
    <property type="protein sequence ID" value="KAG9464005.1"/>
    <property type="molecule type" value="Genomic_DNA"/>
</dbReference>
<reference evidence="1" key="1">
    <citation type="thesis" date="2020" institute="ProQuest LLC" country="789 East Eisenhower Parkway, Ann Arbor, MI, USA">
        <title>Comparative Genomics and Chromosome Evolution.</title>
        <authorList>
            <person name="Mudd A.B."/>
        </authorList>
    </citation>
    <scope>NUCLEOTIDE SEQUENCE</scope>
    <source>
        <strain evidence="1">HN-11 Male</strain>
        <tissue evidence="1">Kidney and liver</tissue>
    </source>
</reference>
<comment type="caution">
    <text evidence="1">The sequence shown here is derived from an EMBL/GenBank/DDBJ whole genome shotgun (WGS) entry which is preliminary data.</text>
</comment>
<evidence type="ECO:0000313" key="1">
    <source>
        <dbReference type="EMBL" id="KAG9464005.1"/>
    </source>
</evidence>
<protein>
    <submittedName>
        <fullName evidence="1">Uncharacterized protein</fullName>
    </submittedName>
</protein>
<keyword evidence="2" id="KW-1185">Reference proteome</keyword>
<dbReference type="Proteomes" id="UP000770717">
    <property type="component" value="Unassembled WGS sequence"/>
</dbReference>